<dbReference type="GO" id="GO:0005524">
    <property type="term" value="F:ATP binding"/>
    <property type="evidence" value="ECO:0007669"/>
    <property type="project" value="UniProtKB-KW"/>
</dbReference>
<dbReference type="Gene3D" id="1.10.510.10">
    <property type="entry name" value="Transferase(Phosphotransferase) domain 1"/>
    <property type="match status" value="1"/>
</dbReference>
<dbReference type="FunFam" id="1.10.510.10:FF:000021">
    <property type="entry name" value="Serine/threonine protein kinase"/>
    <property type="match status" value="1"/>
</dbReference>
<dbReference type="SMART" id="SM00220">
    <property type="entry name" value="S_TKc"/>
    <property type="match status" value="1"/>
</dbReference>
<evidence type="ECO:0000256" key="4">
    <source>
        <dbReference type="ARBA" id="ARBA00022741"/>
    </source>
</evidence>
<evidence type="ECO:0000256" key="6">
    <source>
        <dbReference type="ARBA" id="ARBA00022840"/>
    </source>
</evidence>
<dbReference type="PROSITE" id="PS00108">
    <property type="entry name" value="PROTEIN_KINASE_ST"/>
    <property type="match status" value="1"/>
</dbReference>
<dbReference type="Pfam" id="PF00069">
    <property type="entry name" value="Pkinase"/>
    <property type="match status" value="1"/>
</dbReference>
<proteinExistence type="predicted"/>
<comment type="catalytic activity">
    <reaction evidence="7">
        <text>L-threonyl-[protein] + ATP = O-phospho-L-threonyl-[protein] + ADP + H(+)</text>
        <dbReference type="Rhea" id="RHEA:46608"/>
        <dbReference type="Rhea" id="RHEA-COMP:11060"/>
        <dbReference type="Rhea" id="RHEA-COMP:11605"/>
        <dbReference type="ChEBI" id="CHEBI:15378"/>
        <dbReference type="ChEBI" id="CHEBI:30013"/>
        <dbReference type="ChEBI" id="CHEBI:30616"/>
        <dbReference type="ChEBI" id="CHEBI:61977"/>
        <dbReference type="ChEBI" id="CHEBI:456216"/>
        <dbReference type="EC" id="2.7.11.1"/>
    </reaction>
</comment>
<dbReference type="AlphaFoldDB" id="A0A6N7IVQ8"/>
<dbReference type="EC" id="2.7.11.1" evidence="1"/>
<dbReference type="CDD" id="cd06577">
    <property type="entry name" value="PASTA_pknB"/>
    <property type="match status" value="3"/>
</dbReference>
<evidence type="ECO:0000313" key="13">
    <source>
        <dbReference type="Proteomes" id="UP000441717"/>
    </source>
</evidence>
<evidence type="ECO:0000256" key="1">
    <source>
        <dbReference type="ARBA" id="ARBA00012513"/>
    </source>
</evidence>
<protein>
    <recommendedName>
        <fullName evidence="1">non-specific serine/threonine protein kinase</fullName>
        <ecNumber evidence="1">2.7.11.1</ecNumber>
    </recommendedName>
</protein>
<organism evidence="12 13">
    <name type="scientific">Desulfofundulus thermobenzoicus</name>
    <dbReference type="NCBI Taxonomy" id="29376"/>
    <lineage>
        <taxon>Bacteria</taxon>
        <taxon>Bacillati</taxon>
        <taxon>Bacillota</taxon>
        <taxon>Clostridia</taxon>
        <taxon>Eubacteriales</taxon>
        <taxon>Peptococcaceae</taxon>
        <taxon>Desulfofundulus</taxon>
    </lineage>
</organism>
<dbReference type="EMBL" id="WHYR01000054">
    <property type="protein sequence ID" value="MQL53547.1"/>
    <property type="molecule type" value="Genomic_DNA"/>
</dbReference>
<dbReference type="OrthoDB" id="9788659at2"/>
<reference evidence="12 13" key="1">
    <citation type="submission" date="2019-10" db="EMBL/GenBank/DDBJ databases">
        <title>Comparative genomics of sulfur disproportionating microorganisms.</title>
        <authorList>
            <person name="Ward L.M."/>
            <person name="Bertran E."/>
            <person name="Johnston D."/>
        </authorList>
    </citation>
    <scope>NUCLEOTIDE SEQUENCE [LARGE SCALE GENOMIC DNA]</scope>
    <source>
        <strain evidence="12 13">DSM 14055</strain>
    </source>
</reference>
<dbReference type="CDD" id="cd14014">
    <property type="entry name" value="STKc_PknB_like"/>
    <property type="match status" value="1"/>
</dbReference>
<keyword evidence="9" id="KW-0472">Membrane</keyword>
<feature type="domain" description="PASTA" evidence="11">
    <location>
        <begin position="480"/>
        <end position="548"/>
    </location>
</feature>
<keyword evidence="5 12" id="KW-0418">Kinase</keyword>
<keyword evidence="3" id="KW-0808">Transferase</keyword>
<feature type="domain" description="Protein kinase" evidence="10">
    <location>
        <begin position="10"/>
        <end position="270"/>
    </location>
</feature>
<comment type="catalytic activity">
    <reaction evidence="8">
        <text>L-seryl-[protein] + ATP = O-phospho-L-seryl-[protein] + ADP + H(+)</text>
        <dbReference type="Rhea" id="RHEA:17989"/>
        <dbReference type="Rhea" id="RHEA-COMP:9863"/>
        <dbReference type="Rhea" id="RHEA-COMP:11604"/>
        <dbReference type="ChEBI" id="CHEBI:15378"/>
        <dbReference type="ChEBI" id="CHEBI:29999"/>
        <dbReference type="ChEBI" id="CHEBI:30616"/>
        <dbReference type="ChEBI" id="CHEBI:83421"/>
        <dbReference type="ChEBI" id="CHEBI:456216"/>
        <dbReference type="EC" id="2.7.11.1"/>
    </reaction>
</comment>
<dbReference type="InterPro" id="IPR000719">
    <property type="entry name" value="Prot_kinase_dom"/>
</dbReference>
<evidence type="ECO:0000256" key="5">
    <source>
        <dbReference type="ARBA" id="ARBA00022777"/>
    </source>
</evidence>
<dbReference type="FunFam" id="3.30.200.20:FF:000035">
    <property type="entry name" value="Serine/threonine protein kinase Stk1"/>
    <property type="match status" value="1"/>
</dbReference>
<dbReference type="SUPFAM" id="SSF56112">
    <property type="entry name" value="Protein kinase-like (PK-like)"/>
    <property type="match status" value="1"/>
</dbReference>
<dbReference type="SMART" id="SM00740">
    <property type="entry name" value="PASTA"/>
    <property type="match status" value="3"/>
</dbReference>
<evidence type="ECO:0000256" key="3">
    <source>
        <dbReference type="ARBA" id="ARBA00022679"/>
    </source>
</evidence>
<dbReference type="InterPro" id="IPR011009">
    <property type="entry name" value="Kinase-like_dom_sf"/>
</dbReference>
<evidence type="ECO:0000256" key="8">
    <source>
        <dbReference type="ARBA" id="ARBA00048679"/>
    </source>
</evidence>
<keyword evidence="2" id="KW-0723">Serine/threonine-protein kinase</keyword>
<accession>A0A6N7IVQ8</accession>
<dbReference type="Pfam" id="PF03793">
    <property type="entry name" value="PASTA"/>
    <property type="match status" value="3"/>
</dbReference>
<dbReference type="Proteomes" id="UP000441717">
    <property type="component" value="Unassembled WGS sequence"/>
</dbReference>
<evidence type="ECO:0000256" key="2">
    <source>
        <dbReference type="ARBA" id="ARBA00022527"/>
    </source>
</evidence>
<name>A0A6N7IVQ8_9FIRM</name>
<keyword evidence="13" id="KW-1185">Reference proteome</keyword>
<dbReference type="PANTHER" id="PTHR43289:SF34">
    <property type="entry name" value="SERINE_THREONINE-PROTEIN KINASE YBDM-RELATED"/>
    <property type="match status" value="1"/>
</dbReference>
<dbReference type="PROSITE" id="PS51178">
    <property type="entry name" value="PASTA"/>
    <property type="match status" value="3"/>
</dbReference>
<dbReference type="Gene3D" id="3.30.10.20">
    <property type="match status" value="3"/>
</dbReference>
<evidence type="ECO:0000259" key="11">
    <source>
        <dbReference type="PROSITE" id="PS51178"/>
    </source>
</evidence>
<dbReference type="PANTHER" id="PTHR43289">
    <property type="entry name" value="MITOGEN-ACTIVATED PROTEIN KINASE KINASE KINASE 20-RELATED"/>
    <property type="match status" value="1"/>
</dbReference>
<sequence length="629" mass="69116">MIGKQLGNRYEILEQLGGGGMAIVYKGRDTFLNRLVTIKMLRPEFSSDQDFTRRFRREAQAVASLSHPHIVSIYDVGQEEGVQYLVMEYVDGEDLKTLIRREGALDAERAVQIALQVLEALEHAHENNIVHRDIKPHNILLTKSGRAKLTDFGIAREATAATVTQTDTIVGSVHYLSPEQARGEVAGPKSDIYSLGVVLYEMLTGTVPFAGDSPISVAIKHIQEEPEPPSRRNPAIPPALEQVVLRALAKNPGQRFASAREMAIHLEDIFRGNAEEATRFIPVDEMATRVIKPAGQSWKRARGEATPSRRRKLRPAGWAALAVLLLALLAGGGFALHRFLNVPEVQVPSVVRYSLADAERILAERGLDVAVRREHSDTVPEGYVIDQDIGPEDPPVKPPRVITLTVSLGPDRRVVPDLYRLNLDQARQRLSESGLSLAEPAQEGYDDNVPPGLIFQQSPAAGDKVAPNSRVTVYLSRGPKPRQVQVPDLTGMNREQARAKLAESQLSLDENVQWESSTDFLPDQIIRQDPAANTPVNQGTAVKVVLSKGPGPMPGEALVKFSVPDDGKNHQVKITVSDVRGTNVAYANPHPPGSKVETTVRYLGQAIIRVYIDDKLVREQRMEGGKKDG</sequence>
<dbReference type="InterPro" id="IPR008271">
    <property type="entry name" value="Ser/Thr_kinase_AS"/>
</dbReference>
<keyword evidence="9" id="KW-0812">Transmembrane</keyword>
<keyword evidence="4" id="KW-0547">Nucleotide-binding</keyword>
<feature type="transmembrane region" description="Helical" evidence="9">
    <location>
        <begin position="318"/>
        <end position="340"/>
    </location>
</feature>
<dbReference type="Gene3D" id="3.30.200.20">
    <property type="entry name" value="Phosphorylase Kinase, domain 1"/>
    <property type="match status" value="1"/>
</dbReference>
<feature type="domain" description="PASTA" evidence="11">
    <location>
        <begin position="341"/>
        <end position="408"/>
    </location>
</feature>
<evidence type="ECO:0000256" key="9">
    <source>
        <dbReference type="SAM" id="Phobius"/>
    </source>
</evidence>
<keyword evidence="6" id="KW-0067">ATP-binding</keyword>
<keyword evidence="9" id="KW-1133">Transmembrane helix</keyword>
<dbReference type="GO" id="GO:0004674">
    <property type="term" value="F:protein serine/threonine kinase activity"/>
    <property type="evidence" value="ECO:0007669"/>
    <property type="project" value="UniProtKB-KW"/>
</dbReference>
<feature type="domain" description="PASTA" evidence="11">
    <location>
        <begin position="409"/>
        <end position="477"/>
    </location>
</feature>
<dbReference type="PROSITE" id="PS50011">
    <property type="entry name" value="PROTEIN_KINASE_DOM"/>
    <property type="match status" value="1"/>
</dbReference>
<evidence type="ECO:0000313" key="12">
    <source>
        <dbReference type="EMBL" id="MQL53547.1"/>
    </source>
</evidence>
<comment type="caution">
    <text evidence="12">The sequence shown here is derived from an EMBL/GenBank/DDBJ whole genome shotgun (WGS) entry which is preliminary data.</text>
</comment>
<dbReference type="NCBIfam" id="NF033483">
    <property type="entry name" value="PknB_PASTA_kin"/>
    <property type="match status" value="1"/>
</dbReference>
<dbReference type="InterPro" id="IPR005543">
    <property type="entry name" value="PASTA_dom"/>
</dbReference>
<dbReference type="RefSeq" id="WP_152948012.1">
    <property type="nucleotide sequence ID" value="NZ_WHYR01000054.1"/>
</dbReference>
<gene>
    <name evidence="12" type="primary">pknB</name>
    <name evidence="12" type="ORF">GFC01_15010</name>
</gene>
<evidence type="ECO:0000259" key="10">
    <source>
        <dbReference type="PROSITE" id="PS50011"/>
    </source>
</evidence>
<evidence type="ECO:0000256" key="7">
    <source>
        <dbReference type="ARBA" id="ARBA00047899"/>
    </source>
</evidence>